<dbReference type="SUPFAM" id="SSF48179">
    <property type="entry name" value="6-phosphogluconate dehydrogenase C-terminal domain-like"/>
    <property type="match status" value="1"/>
</dbReference>
<dbReference type="InterPro" id="IPR013328">
    <property type="entry name" value="6PGD_dom2"/>
</dbReference>
<evidence type="ECO:0000259" key="4">
    <source>
        <dbReference type="Pfam" id="PF08125"/>
    </source>
</evidence>
<dbReference type="RefSeq" id="WP_314016600.1">
    <property type="nucleotide sequence ID" value="NZ_JAVTTP010000001.1"/>
</dbReference>
<keyword evidence="2" id="KW-0520">NAD</keyword>
<dbReference type="Pfam" id="PF08125">
    <property type="entry name" value="Mannitol_dh_C"/>
    <property type="match status" value="1"/>
</dbReference>
<keyword evidence="1" id="KW-0560">Oxidoreductase</keyword>
<feature type="domain" description="Mannitol dehydrogenase C-terminal" evidence="4">
    <location>
        <begin position="273"/>
        <end position="470"/>
    </location>
</feature>
<feature type="domain" description="Mannitol dehydrogenase N-terminal" evidence="3">
    <location>
        <begin position="18"/>
        <end position="260"/>
    </location>
</feature>
<dbReference type="InterPro" id="IPR013131">
    <property type="entry name" value="Mannitol_DH_N"/>
</dbReference>
<organism evidence="5 6">
    <name type="scientific">Pricia mediterranea</name>
    <dbReference type="NCBI Taxonomy" id="3076079"/>
    <lineage>
        <taxon>Bacteria</taxon>
        <taxon>Pseudomonadati</taxon>
        <taxon>Bacteroidota</taxon>
        <taxon>Flavobacteriia</taxon>
        <taxon>Flavobacteriales</taxon>
        <taxon>Flavobacteriaceae</taxon>
        <taxon>Pricia</taxon>
    </lineage>
</organism>
<evidence type="ECO:0000256" key="1">
    <source>
        <dbReference type="ARBA" id="ARBA00023002"/>
    </source>
</evidence>
<name>A0ABU3LAE9_9FLAO</name>
<dbReference type="InterPro" id="IPR008927">
    <property type="entry name" value="6-PGluconate_DH-like_C_sf"/>
</dbReference>
<evidence type="ECO:0000313" key="6">
    <source>
        <dbReference type="Proteomes" id="UP001250656"/>
    </source>
</evidence>
<dbReference type="Pfam" id="PF01232">
    <property type="entry name" value="Mannitol_dh"/>
    <property type="match status" value="1"/>
</dbReference>
<reference evidence="5 6" key="1">
    <citation type="submission" date="2023-09" db="EMBL/GenBank/DDBJ databases">
        <title>Novel taxa isolated from Blanes Bay.</title>
        <authorList>
            <person name="Rey-Velasco X."/>
            <person name="Lucena T."/>
        </authorList>
    </citation>
    <scope>NUCLEOTIDE SEQUENCE [LARGE SCALE GENOMIC DNA]</scope>
    <source>
        <strain evidence="5 6">S334</strain>
    </source>
</reference>
<dbReference type="Proteomes" id="UP001250656">
    <property type="component" value="Unassembled WGS sequence"/>
</dbReference>
<dbReference type="Gene3D" id="1.10.1040.10">
    <property type="entry name" value="N-(1-d-carboxylethyl)-l-norvaline Dehydrogenase, domain 2"/>
    <property type="match status" value="1"/>
</dbReference>
<dbReference type="InterPro" id="IPR036291">
    <property type="entry name" value="NAD(P)-bd_dom_sf"/>
</dbReference>
<comment type="caution">
    <text evidence="5">The sequence shown here is derived from an EMBL/GenBank/DDBJ whole genome shotgun (WGS) entry which is preliminary data.</text>
</comment>
<accession>A0ABU3LAE9</accession>
<gene>
    <name evidence="5" type="ORF">RQM65_16915</name>
</gene>
<protein>
    <submittedName>
        <fullName evidence="5">Tagaturonate reductase</fullName>
    </submittedName>
</protein>
<dbReference type="SUPFAM" id="SSF51735">
    <property type="entry name" value="NAD(P)-binding Rossmann-fold domains"/>
    <property type="match status" value="1"/>
</dbReference>
<dbReference type="PANTHER" id="PTHR30524:SF0">
    <property type="entry name" value="ALTRONATE OXIDOREDUCTASE-RELATED"/>
    <property type="match status" value="1"/>
</dbReference>
<dbReference type="EMBL" id="JAVTTP010000001">
    <property type="protein sequence ID" value="MDT7830353.1"/>
    <property type="molecule type" value="Genomic_DNA"/>
</dbReference>
<evidence type="ECO:0000313" key="5">
    <source>
        <dbReference type="EMBL" id="MDT7830353.1"/>
    </source>
</evidence>
<dbReference type="Gene3D" id="3.40.50.720">
    <property type="entry name" value="NAD(P)-binding Rossmann-like Domain"/>
    <property type="match status" value="1"/>
</dbReference>
<dbReference type="NCBIfam" id="NF002969">
    <property type="entry name" value="PRK03643.1"/>
    <property type="match status" value="1"/>
</dbReference>
<keyword evidence="6" id="KW-1185">Reference proteome</keyword>
<proteinExistence type="predicted"/>
<dbReference type="InterPro" id="IPR013118">
    <property type="entry name" value="Mannitol_DH_C"/>
</dbReference>
<sequence>MQTLNRDIITHTNDHPLKIMQFGGGNFLRAFVDWMVDVLNAKTDFNGGIAVIKPTEGGDYSELKAQEGLFTVILDGIKNGETVEEKTLVTSVQEVVNSYTEWDTYLKLAENPDLRFIVSNTTEAGIQFNPDDSFEDTPPRQFPAKLTRWLYHRFHHFKGEASKGCVLLPCELVENNGMALKQAVLRYADHWGLAKDFKRWIDDANSFCSTLVDRIVSGYPTARADELEKELGYKDDLLVAGEYYHSWVVQASVSVQKELPFSQTNLNVEFVDDLVPYREMKVRVLNGAHTALVPVGYLAGIRLVNKVMEDEMFSSFVESLLLEEVAPTLDFPQKIKQKFVADVLDRFRNPLLQHQLISISLNSSSKFSARLLPTLKDYLASEGNLPERIVFGLSALIRFYKGEADGNPIPLKDDPKILSFFASKWKKYDSDFLTLEDLSKSILCNTFIWNEDLTEIDGLAEKVAQNLGRIQSKGIRPALSDVLNKC</sequence>
<evidence type="ECO:0000259" key="3">
    <source>
        <dbReference type="Pfam" id="PF01232"/>
    </source>
</evidence>
<dbReference type="PANTHER" id="PTHR30524">
    <property type="entry name" value="MANNITOL-1-PHOSPHATE 5-DEHYDROGENASE"/>
    <property type="match status" value="1"/>
</dbReference>
<evidence type="ECO:0000256" key="2">
    <source>
        <dbReference type="ARBA" id="ARBA00023027"/>
    </source>
</evidence>